<dbReference type="CDD" id="cd06423">
    <property type="entry name" value="CESA_like"/>
    <property type="match status" value="1"/>
</dbReference>
<dbReference type="SUPFAM" id="SSF53448">
    <property type="entry name" value="Nucleotide-diphospho-sugar transferases"/>
    <property type="match status" value="1"/>
</dbReference>
<dbReference type="InterPro" id="IPR051792">
    <property type="entry name" value="GGT_bact"/>
</dbReference>
<dbReference type="EC" id="2.3.2.2" evidence="8"/>
<proteinExistence type="inferred from homology"/>
<dbReference type="Pfam" id="PF00535">
    <property type="entry name" value="Glycos_transf_2"/>
    <property type="match status" value="1"/>
</dbReference>
<organism evidence="8 9">
    <name type="scientific">Halalkalibacter alkalisediminis</name>
    <dbReference type="NCBI Taxonomy" id="935616"/>
    <lineage>
        <taxon>Bacteria</taxon>
        <taxon>Bacillati</taxon>
        <taxon>Bacillota</taxon>
        <taxon>Bacilli</taxon>
        <taxon>Bacillales</taxon>
        <taxon>Bacillaceae</taxon>
        <taxon>Halalkalibacter</taxon>
    </lineage>
</organism>
<keyword evidence="5" id="KW-0812">Transmembrane</keyword>
<feature type="transmembrane region" description="Helical" evidence="5">
    <location>
        <begin position="538"/>
        <end position="560"/>
    </location>
</feature>
<comment type="similarity">
    <text evidence="1">Belongs to the gamma-glutamyltransferase family.</text>
</comment>
<evidence type="ECO:0000313" key="9">
    <source>
        <dbReference type="Proteomes" id="UP001589833"/>
    </source>
</evidence>
<keyword evidence="2 8" id="KW-0808">Transferase</keyword>
<keyword evidence="4" id="KW-0865">Zymogen</keyword>
<dbReference type="EMBL" id="JBHLTR010000054">
    <property type="protein sequence ID" value="MFC0561035.1"/>
    <property type="molecule type" value="Genomic_DNA"/>
</dbReference>
<feature type="chain" id="PRO_5046909357" evidence="6">
    <location>
        <begin position="20"/>
        <end position="993"/>
    </location>
</feature>
<evidence type="ECO:0000256" key="5">
    <source>
        <dbReference type="SAM" id="Phobius"/>
    </source>
</evidence>
<keyword evidence="5" id="KW-1133">Transmembrane helix</keyword>
<protein>
    <submittedName>
        <fullName evidence="8">Gamma-glutamyltransferase</fullName>
        <ecNumber evidence="8">2.3.2.2</ecNumber>
    </submittedName>
</protein>
<evidence type="ECO:0000256" key="6">
    <source>
        <dbReference type="SAM" id="SignalP"/>
    </source>
</evidence>
<feature type="domain" description="Glycosyltransferase 2-like" evidence="7">
    <location>
        <begin position="584"/>
        <end position="783"/>
    </location>
</feature>
<name>A0ABV6NJU1_9BACI</name>
<dbReference type="SUPFAM" id="SSF56235">
    <property type="entry name" value="N-terminal nucleophile aminohydrolases (Ntn hydrolases)"/>
    <property type="match status" value="1"/>
</dbReference>
<dbReference type="PANTHER" id="PTHR43199:SF1">
    <property type="entry name" value="GLUTATHIONE HYDROLASE PROENZYME"/>
    <property type="match status" value="1"/>
</dbReference>
<dbReference type="InterPro" id="IPR029044">
    <property type="entry name" value="Nucleotide-diphossugar_trans"/>
</dbReference>
<dbReference type="Gene3D" id="3.60.20.40">
    <property type="match status" value="1"/>
</dbReference>
<accession>A0ABV6NJU1</accession>
<keyword evidence="9" id="KW-1185">Reference proteome</keyword>
<dbReference type="Pfam" id="PF01019">
    <property type="entry name" value="G_glu_transpept"/>
    <property type="match status" value="1"/>
</dbReference>
<comment type="caution">
    <text evidence="8">The sequence shown here is derived from an EMBL/GenBank/DDBJ whole genome shotgun (WGS) entry which is preliminary data.</text>
</comment>
<keyword evidence="8" id="KW-0012">Acyltransferase</keyword>
<evidence type="ECO:0000256" key="1">
    <source>
        <dbReference type="ARBA" id="ARBA00009381"/>
    </source>
</evidence>
<keyword evidence="3" id="KW-0378">Hydrolase</keyword>
<dbReference type="Gene3D" id="3.90.550.10">
    <property type="entry name" value="Spore Coat Polysaccharide Biosynthesis Protein SpsA, Chain A"/>
    <property type="match status" value="1"/>
</dbReference>
<feature type="signal peptide" evidence="6">
    <location>
        <begin position="1"/>
        <end position="19"/>
    </location>
</feature>
<dbReference type="Gene3D" id="1.10.246.130">
    <property type="match status" value="1"/>
</dbReference>
<dbReference type="InterPro" id="IPR029055">
    <property type="entry name" value="Ntn_hydrolases_N"/>
</dbReference>
<dbReference type="PANTHER" id="PTHR43199">
    <property type="entry name" value="GLUTATHIONE HYDROLASE"/>
    <property type="match status" value="1"/>
</dbReference>
<dbReference type="Proteomes" id="UP001589833">
    <property type="component" value="Unassembled WGS sequence"/>
</dbReference>
<keyword evidence="5" id="KW-0472">Membrane</keyword>
<feature type="transmembrane region" description="Helical" evidence="5">
    <location>
        <begin position="941"/>
        <end position="969"/>
    </location>
</feature>
<dbReference type="RefSeq" id="WP_273842275.1">
    <property type="nucleotide sequence ID" value="NZ_JAQQWT010000005.1"/>
</dbReference>
<dbReference type="InterPro" id="IPR043138">
    <property type="entry name" value="GGT_lsub"/>
</dbReference>
<dbReference type="InterPro" id="IPR043137">
    <property type="entry name" value="GGT_ssub_C"/>
</dbReference>
<reference evidence="8 9" key="1">
    <citation type="submission" date="2024-09" db="EMBL/GenBank/DDBJ databases">
        <authorList>
            <person name="Sun Q."/>
            <person name="Mori K."/>
        </authorList>
    </citation>
    <scope>NUCLEOTIDE SEQUENCE [LARGE SCALE GENOMIC DNA]</scope>
    <source>
        <strain evidence="8 9">NCAIM B.02301</strain>
    </source>
</reference>
<evidence type="ECO:0000259" key="7">
    <source>
        <dbReference type="Pfam" id="PF00535"/>
    </source>
</evidence>
<dbReference type="GO" id="GO:0103068">
    <property type="term" value="F:leukotriene C4 gamma-glutamyl transferase activity"/>
    <property type="evidence" value="ECO:0007669"/>
    <property type="project" value="UniProtKB-EC"/>
</dbReference>
<feature type="transmembrane region" description="Helical" evidence="5">
    <location>
        <begin position="900"/>
        <end position="921"/>
    </location>
</feature>
<dbReference type="PRINTS" id="PR01210">
    <property type="entry name" value="GGTRANSPTASE"/>
</dbReference>
<evidence type="ECO:0000256" key="4">
    <source>
        <dbReference type="ARBA" id="ARBA00023145"/>
    </source>
</evidence>
<gene>
    <name evidence="8" type="ORF">ACFFH4_18995</name>
</gene>
<evidence type="ECO:0000256" key="2">
    <source>
        <dbReference type="ARBA" id="ARBA00022679"/>
    </source>
</evidence>
<sequence>MLKKWLTLGLLLNISTSFLYPHAVLGAEDQESLIDNYGVSSSHPLAVEVGMEVLENGGNAADAAVAVAYTLSVVEPYGSGIGGGGQLLLLPPEEMEPLVYDYWSSAPSDEEWGNKVSGVPGFVKGLDALHQDFGSEPFAKLISPAIELAENGFEIDYLLSERLIAATPRLPVEDLPHFYPGSKPIQPGETLKQLELAETLTQIKENGPDAFYKGEIGKQVTEAVSYLNETDLEDYQVRKPKPVKGELNEGTIYSASPSLAGLPIIQSLKIAEKVRIEEIKDNESEFTHVMTEILKLTSNERVRTVGDPAFNDIDFDELVSEEYIDKLAEQISSSNFSTTTVDDGEKVNDGNTDTTHFVIIDQDGMMISATNTLSNFFGSGTYTAGFFMNNSVEHFSTMSTSPNRYEPGKRGRSSAAPSIYIDNERVIGLGTPGGTRIPYVMTEVLTRHLLLDQTLEEAVDAARFYGQEDVLYVEEHFSEDVMVDLIKKGYQVQVRNHLVYFGGIQALELNLADHSINGIADIRRAGTWDAKDKRDTPLLLELGISLFFLLCIAFPVLHLFHCLPWFRSKGEEIQEGFTTEKGISILVPCYNEQGIIETSVNSMKSLSYSKFEVVYINDGSNDQTMVLLNEYLKLIPCTRIPYRKLSHTKVRNCYQSELYPHIYVVDKTNGGKADALNAGIEYSSQDVIVTLDADTILTDTALPAINKKFEDPNIVAAGGMVHILQTKTSRPLSRMSLLHTNLLVRLQMLDFLKAFYITKISLARFHALAIISGAFGIFRKQALLDVGGYRTTVGEDIDITLKMHRYISKRKNKKIILIPEAICYTELPETFKDFFKQRVRWQKAYIDCLIYFRSFFAKSLFSRAVSFFYIFEAFLAGTISAFIMLGIFVINAIYYPPESYTQYVFLYLVYLFLFSVVYDLVSIGMSRYYGFKFGKNDGFRLCTAIAIDVLVYRIVILYIVLYGSIAYFFNHDWNKVARTGRNYQTESKSKSAA</sequence>
<evidence type="ECO:0000256" key="3">
    <source>
        <dbReference type="ARBA" id="ARBA00022801"/>
    </source>
</evidence>
<evidence type="ECO:0000313" key="8">
    <source>
        <dbReference type="EMBL" id="MFC0561035.1"/>
    </source>
</evidence>
<keyword evidence="6" id="KW-0732">Signal</keyword>
<dbReference type="InterPro" id="IPR001173">
    <property type="entry name" value="Glyco_trans_2-like"/>
</dbReference>
<feature type="transmembrane region" description="Helical" evidence="5">
    <location>
        <begin position="867"/>
        <end position="894"/>
    </location>
</feature>